<evidence type="ECO:0000313" key="10">
    <source>
        <dbReference type="EMBL" id="XAD52385.1"/>
    </source>
</evidence>
<evidence type="ECO:0000256" key="3">
    <source>
        <dbReference type="ARBA" id="ARBA00022729"/>
    </source>
</evidence>
<gene>
    <name evidence="10" type="ORF">AAGT95_11035</name>
</gene>
<evidence type="ECO:0000256" key="7">
    <source>
        <dbReference type="PROSITE-ProRule" id="PRU00339"/>
    </source>
</evidence>
<feature type="repeat" description="TPR" evidence="7">
    <location>
        <begin position="265"/>
        <end position="298"/>
    </location>
</feature>
<keyword evidence="6" id="KW-0135">Cellulose biosynthesis</keyword>
<dbReference type="InterPro" id="IPR003921">
    <property type="entry name" value="Cell_synth_C"/>
</dbReference>
<dbReference type="Pfam" id="PF14559">
    <property type="entry name" value="TPR_19"/>
    <property type="match status" value="2"/>
</dbReference>
<organism evidence="10 11">
    <name type="scientific">Salinicola lusitanus</name>
    <dbReference type="NCBI Taxonomy" id="1949085"/>
    <lineage>
        <taxon>Bacteria</taxon>
        <taxon>Pseudomonadati</taxon>
        <taxon>Pseudomonadota</taxon>
        <taxon>Gammaproteobacteria</taxon>
        <taxon>Oceanospirillales</taxon>
        <taxon>Halomonadaceae</taxon>
        <taxon>Salinicola</taxon>
    </lineage>
</organism>
<dbReference type="SUPFAM" id="SSF48452">
    <property type="entry name" value="TPR-like"/>
    <property type="match status" value="4"/>
</dbReference>
<evidence type="ECO:0000259" key="9">
    <source>
        <dbReference type="Pfam" id="PF05420"/>
    </source>
</evidence>
<dbReference type="Gene3D" id="1.25.40.10">
    <property type="entry name" value="Tetratricopeptide repeat domain"/>
    <property type="match status" value="4"/>
</dbReference>
<evidence type="ECO:0000256" key="1">
    <source>
        <dbReference type="ARBA" id="ARBA00003476"/>
    </source>
</evidence>
<keyword evidence="5 7" id="KW-0802">TPR repeat</keyword>
<keyword evidence="4" id="KW-0677">Repeat</keyword>
<proteinExistence type="predicted"/>
<feature type="domain" description="Cellulose synthase operon C C-terminal" evidence="9">
    <location>
        <begin position="1114"/>
        <end position="1400"/>
    </location>
</feature>
<dbReference type="Pfam" id="PF13432">
    <property type="entry name" value="TPR_16"/>
    <property type="match status" value="1"/>
</dbReference>
<dbReference type="InterPro" id="IPR019734">
    <property type="entry name" value="TPR_rpt"/>
</dbReference>
<evidence type="ECO:0000256" key="5">
    <source>
        <dbReference type="ARBA" id="ARBA00022803"/>
    </source>
</evidence>
<dbReference type="Pfam" id="PF05420">
    <property type="entry name" value="BCSC_C"/>
    <property type="match status" value="1"/>
</dbReference>
<evidence type="ECO:0000256" key="6">
    <source>
        <dbReference type="ARBA" id="ARBA00022916"/>
    </source>
</evidence>
<dbReference type="PROSITE" id="PS50005">
    <property type="entry name" value="TPR"/>
    <property type="match status" value="2"/>
</dbReference>
<name>A0ABZ3CMK8_9GAMM</name>
<evidence type="ECO:0000256" key="8">
    <source>
        <dbReference type="SAM" id="SignalP"/>
    </source>
</evidence>
<dbReference type="InterPro" id="IPR008410">
    <property type="entry name" value="BCSC_C"/>
</dbReference>
<feature type="signal peptide" evidence="8">
    <location>
        <begin position="1"/>
        <end position="23"/>
    </location>
</feature>
<evidence type="ECO:0000256" key="2">
    <source>
        <dbReference type="ARBA" id="ARBA00005186"/>
    </source>
</evidence>
<dbReference type="EMBL" id="CP151919">
    <property type="protein sequence ID" value="XAD52385.1"/>
    <property type="molecule type" value="Genomic_DNA"/>
</dbReference>
<reference evidence="10 11" key="1">
    <citation type="submission" date="2024-04" db="EMBL/GenBank/DDBJ databases">
        <title>Salinicola lusitanus LLJ914,a marine bacterium isolated from the Okinawa Trough.</title>
        <authorList>
            <person name="Li J."/>
        </authorList>
    </citation>
    <scope>NUCLEOTIDE SEQUENCE [LARGE SCALE GENOMIC DNA]</scope>
    <source>
        <strain evidence="10 11">LLJ914</strain>
    </source>
</reference>
<evidence type="ECO:0000313" key="11">
    <source>
        <dbReference type="Proteomes" id="UP001453229"/>
    </source>
</evidence>
<keyword evidence="3 8" id="KW-0732">Signal</keyword>
<comment type="pathway">
    <text evidence="2">Glycan metabolism; bacterial cellulose biosynthesis.</text>
</comment>
<feature type="chain" id="PRO_5047236307" evidence="8">
    <location>
        <begin position="24"/>
        <end position="1405"/>
    </location>
</feature>
<dbReference type="RefSeq" id="WP_342593809.1">
    <property type="nucleotide sequence ID" value="NZ_CP151919.1"/>
</dbReference>
<sequence>MKRDLWRKAILLCALGGSASVLAQSSDATLQPLFEQADFWQSHQRNDLAEESLNRVLTADPGNPEALYRLGMMAVANQDTEAVTRWLSQLSQAAPDDPRVERLRQAQARSDIDNAELARARALARAGNTEQAVRAYQSLISPTDPPWDLAPEYYETLAGTPEGWEQARAGLERLNQRDPGDHAVSLALARVLTYRAETREDGIARLAAMSQSTDVKAAWRQALLWLDASADDQGVYERYLQRYPDDQAVREYYLAKTAAPETDTLGAARQAGYTALDKQNLDEAQRQFQRVLDETPNDAEALAGLGLVQLRRQRFAEARDELGRAISLSPQSASRWQGAFRSASFYAELAEVRRLADQGHLDQALSKVAPLGRTSGQDGRSAQLLEAELLRRDGQLEAAEQGYRRLMERSPSDVAAASGLVNVLRDQKRWDEAAQVAEKLPARVRDGLGDPRHDQAMALRQQANQSLLAGNSTQAQQQLIQAVNLAPEDPWIRLDLARLYQSQGKPYQASFVMSPLLGTAASPDALKAAALLASEQQHWDEAAEFLDRLPTEGRDADTVALAQRVTFNRRLASLRQRLDSHDPAARQALLDWYRQPPQTPADLGGLALLMADNGEQGMALQLVRSRLADADIDESPTDYLNYALVLAKSGRIREANDLLRRLDEAASSSEDRLAVQSTARGLAVVEADRLRQQQQYAAAYDVLLPQLQAAPDDTSLLLALGRLYSSGDMPEAAGTVYDHLLERNPDNDDVLAGAVNAALEQGEGDRAEQLLVDHAPIRSPELVVLAARTARMKGDHRQAVQLLEQARAQRLQQDGDQWLLPGTRVASSQLLLPGNPFRRTRDAARVTVANAGAMASRGAWLPGAPDSSQASAGVDSIADDPVLVEIDRLLAELHDETATYLKPEATLRSRDGEEGLSELTSLGSSVTFSAAPFKRGRLEVSLSPEYISAGTPGSNARGRYGSNVFVDAAENLSDSLDGVGTVLDSIQQSADSYAALQIQAQENPDDPLIERQLARAAENFDDALSRNPFFESGIETASLSTEQLAKFRTAVTDFVVTDDLSTADQAQLRRDIDVLFDADFQNVDADGFDDIRQTLEESIANVQQGIARRLSSVPSAARSPDSIHDAGVGLRLAYRWDSADIDIGATPQGFEKSNVVGGVAWRPKLTDNTTLELKIERRAVTDSVLSYAGVKDPLTGETWGGVTRTGGAIGIAYDDGDSGAYASAGAYAYEGEHVADNHSVEVTTGAYVRPINEPDRQLQIGVNLGYMGYDKNLRYFTYGHGGYFSPQDYVSLSLPISYRQRQDKWTYHASIAPGFQSYSEDDADYFPEDGDAQDLLDTLAGAGLVGQSRYQGESKSGFGITLKGGVAYEVAPNLSVGGAVGYDTFGDYSESTGQLYLDYRLGAGP</sequence>
<dbReference type="InterPro" id="IPR051685">
    <property type="entry name" value="Ycf3/AcsC/BcsC/TPR_MFPF"/>
</dbReference>
<dbReference type="InterPro" id="IPR011990">
    <property type="entry name" value="TPR-like_helical_dom_sf"/>
</dbReference>
<keyword evidence="11" id="KW-1185">Reference proteome</keyword>
<dbReference type="Proteomes" id="UP001453229">
    <property type="component" value="Chromosome"/>
</dbReference>
<dbReference type="PANTHER" id="PTHR44943:SF8">
    <property type="entry name" value="TPR REPEAT-CONTAINING PROTEIN MJ0263"/>
    <property type="match status" value="1"/>
</dbReference>
<feature type="repeat" description="TPR" evidence="7">
    <location>
        <begin position="299"/>
        <end position="332"/>
    </location>
</feature>
<comment type="function">
    <text evidence="1">Required for maximal bacterial cellulose synthesis.</text>
</comment>
<evidence type="ECO:0000256" key="4">
    <source>
        <dbReference type="ARBA" id="ARBA00022737"/>
    </source>
</evidence>
<protein>
    <submittedName>
        <fullName evidence="10">Cellulose synthase subunit BcsC-related outer membrane protein</fullName>
    </submittedName>
</protein>
<dbReference type="PRINTS" id="PR01441">
    <property type="entry name" value="CELLSNTHASEC"/>
</dbReference>
<dbReference type="SMART" id="SM00028">
    <property type="entry name" value="TPR"/>
    <property type="match status" value="7"/>
</dbReference>
<accession>A0ABZ3CMK8</accession>
<dbReference type="PANTHER" id="PTHR44943">
    <property type="entry name" value="CELLULOSE SYNTHASE OPERON PROTEIN C"/>
    <property type="match status" value="1"/>
</dbReference>